<sequence length="452" mass="48011">MCIAKGIFKRSLSGKESMFRRAILLGCSAAKTPWSECSNAQLVDAVKSRKISFYGLEQALEPDYRRAIEVRREVVSEIASQQPEAKKKQSALHTIPFENYDWNRVVGQNCENIIGYVPIPLGVAGPILIDGKEYPIPMATTEGALVASTHRGARAITRSGGCKTLLLGEGMTRAPVVELPSLEEAGRLHKYCNENFLSLKEAFESTTQYGKLNSLKCVLAGRKAYLRFRATTGDAMGMNMITKGVDKALSVLQQHFPSMEILALSGNYCTDKKPSAVNWIDGRGKSVVAEATLLAEVVEDTLKCTVDSLVSLNIDKNLVGSAMAGSVGGFNAQAANAVAAIFIATGQDPAQVVESSMCITTMSKVGNDLLISVTMPSIEVGVVGGGTGLAAQRGCLELIGCGGPSKESPGTNAQLLSRVVAAGVLSAELSLMSGLAAGHLLSAHMRLNRKKK</sequence>
<keyword evidence="2 4" id="KW-0521">NADP</keyword>
<dbReference type="GO" id="GO:0004420">
    <property type="term" value="F:hydroxymethylglutaryl-CoA reductase (NADPH) activity"/>
    <property type="evidence" value="ECO:0007669"/>
    <property type="project" value="UniProtKB-EC"/>
</dbReference>
<gene>
    <name evidence="5" type="ORF">Tc00.1047053509167.20</name>
</gene>
<dbReference type="Gene3D" id="3.90.770.10">
    <property type="entry name" value="3-hydroxy-3-methylglutaryl-coenzyme A Reductase, Chain A, domain 2"/>
    <property type="match status" value="1"/>
</dbReference>
<keyword evidence="6" id="KW-1185">Reference proteome</keyword>
<accession>Q4DQR5</accession>
<dbReference type="CDD" id="cd00643">
    <property type="entry name" value="HMG-CoA_reductase_classI"/>
    <property type="match status" value="1"/>
</dbReference>
<dbReference type="FunFam" id="1.10.3270.10:FF:000003">
    <property type="entry name" value="3-hydroxy-3-methylglutaryl coenzyme A reductase"/>
    <property type="match status" value="1"/>
</dbReference>
<dbReference type="PROSITE" id="PS00318">
    <property type="entry name" value="HMG_COA_REDUCTASE_2"/>
    <property type="match status" value="1"/>
</dbReference>
<dbReference type="Gene3D" id="3.30.70.420">
    <property type="entry name" value="Hydroxymethylglutaryl-CoA reductase, class I/II, NAD/NADP-binding domain"/>
    <property type="match status" value="1"/>
</dbReference>
<dbReference type="InterPro" id="IPR009023">
    <property type="entry name" value="HMG_CoA_Rdtase_NAD(P)-bd_sf"/>
</dbReference>
<dbReference type="InterPro" id="IPR023074">
    <property type="entry name" value="HMG_CoA_Rdtase_cat_sf"/>
</dbReference>
<dbReference type="GO" id="GO:0016126">
    <property type="term" value="P:sterol biosynthetic process"/>
    <property type="evidence" value="ECO:0007669"/>
    <property type="project" value="TreeGrafter"/>
</dbReference>
<dbReference type="SUPFAM" id="SSF55035">
    <property type="entry name" value="NAD-binding domain of HMG-CoA reductase"/>
    <property type="match status" value="1"/>
</dbReference>
<dbReference type="FunFam" id="3.30.70.420:FF:000001">
    <property type="entry name" value="3-hydroxy-3-methylglutaryl coenzyme A reductase"/>
    <property type="match status" value="1"/>
</dbReference>
<dbReference type="Gene3D" id="1.10.3270.10">
    <property type="entry name" value="HMGR, N-terminal domain"/>
    <property type="match status" value="1"/>
</dbReference>
<dbReference type="InterPro" id="IPR009029">
    <property type="entry name" value="HMG_CoA_Rdtase_sub-bd_dom_sf"/>
</dbReference>
<evidence type="ECO:0000313" key="5">
    <source>
        <dbReference type="EMBL" id="EAN94850.1"/>
    </source>
</evidence>
<dbReference type="eggNOG" id="KOG2480">
    <property type="taxonomic scope" value="Eukaryota"/>
</dbReference>
<dbReference type="InterPro" id="IPR023076">
    <property type="entry name" value="HMG_CoA_Rdtase_CS"/>
</dbReference>
<dbReference type="AlphaFoldDB" id="Q4DQR5"/>
<dbReference type="InParanoid" id="Q4DQR5"/>
<dbReference type="PROSITE" id="PS50065">
    <property type="entry name" value="HMG_COA_REDUCTASE_4"/>
    <property type="match status" value="1"/>
</dbReference>
<protein>
    <recommendedName>
        <fullName evidence="4">3-hydroxy-3-methylglutaryl coenzyme A reductase</fullName>
        <shortName evidence="4">HMG-CoA reductase</shortName>
        <ecNumber evidence="4">1.1.1.34</ecNumber>
    </recommendedName>
</protein>
<evidence type="ECO:0000256" key="1">
    <source>
        <dbReference type="ARBA" id="ARBA00007661"/>
    </source>
</evidence>
<dbReference type="EMBL" id="AAHK01000248">
    <property type="protein sequence ID" value="EAN94850.1"/>
    <property type="molecule type" value="Genomic_DNA"/>
</dbReference>
<dbReference type="GO" id="GO:0008299">
    <property type="term" value="P:isoprenoid biosynthetic process"/>
    <property type="evidence" value="ECO:0007669"/>
    <property type="project" value="InterPro"/>
</dbReference>
<dbReference type="RefSeq" id="XP_816701.1">
    <property type="nucleotide sequence ID" value="XM_811608.1"/>
</dbReference>
<organism evidence="5 6">
    <name type="scientific">Trypanosoma cruzi (strain CL Brener)</name>
    <dbReference type="NCBI Taxonomy" id="353153"/>
    <lineage>
        <taxon>Eukaryota</taxon>
        <taxon>Discoba</taxon>
        <taxon>Euglenozoa</taxon>
        <taxon>Kinetoplastea</taxon>
        <taxon>Metakinetoplastina</taxon>
        <taxon>Trypanosomatida</taxon>
        <taxon>Trypanosomatidae</taxon>
        <taxon>Trypanosoma</taxon>
        <taxon>Schizotrypanum</taxon>
    </lineage>
</organism>
<dbReference type="InterPro" id="IPR023282">
    <property type="entry name" value="HMG_CoA_Rdtase_N"/>
</dbReference>
<dbReference type="PaxDb" id="353153-Q4DQR5"/>
<dbReference type="SMR" id="Q4DQR5"/>
<dbReference type="PRINTS" id="PR00071">
    <property type="entry name" value="HMGCOARDTASE"/>
</dbReference>
<evidence type="ECO:0000256" key="4">
    <source>
        <dbReference type="RuleBase" id="RU361219"/>
    </source>
</evidence>
<keyword evidence="4" id="KW-1133">Transmembrane helix</keyword>
<proteinExistence type="inferred from homology"/>
<comment type="similarity">
    <text evidence="1 4">Belongs to the HMG-CoA reductase family.</text>
</comment>
<dbReference type="SUPFAM" id="SSF56542">
    <property type="entry name" value="Substrate-binding domain of HMG-CoA reductase"/>
    <property type="match status" value="1"/>
</dbReference>
<reference evidence="5 6" key="1">
    <citation type="journal article" date="2005" name="Science">
        <title>The genome sequence of Trypanosoma cruzi, etiologic agent of Chagas disease.</title>
        <authorList>
            <person name="El-Sayed N.M."/>
            <person name="Myler P.J."/>
            <person name="Bartholomeu D.C."/>
            <person name="Nilsson D."/>
            <person name="Aggarwal G."/>
            <person name="Tran A.N."/>
            <person name="Ghedin E."/>
            <person name="Worthey E.A."/>
            <person name="Delcher A.L."/>
            <person name="Blandin G."/>
            <person name="Westenberger S.J."/>
            <person name="Caler E."/>
            <person name="Cerqueira G.C."/>
            <person name="Branche C."/>
            <person name="Haas B."/>
            <person name="Anupama A."/>
            <person name="Arner E."/>
            <person name="Aslund L."/>
            <person name="Attipoe P."/>
            <person name="Bontempi E."/>
            <person name="Bringaud F."/>
            <person name="Burton P."/>
            <person name="Cadag E."/>
            <person name="Campbell D.A."/>
            <person name="Carrington M."/>
            <person name="Crabtree J."/>
            <person name="Darban H."/>
            <person name="da Silveira J.F."/>
            <person name="de Jong P."/>
            <person name="Edwards K."/>
            <person name="Englund P.T."/>
            <person name="Fazelina G."/>
            <person name="Feldblyum T."/>
            <person name="Ferella M."/>
            <person name="Frasch A.C."/>
            <person name="Gull K."/>
            <person name="Horn D."/>
            <person name="Hou L."/>
            <person name="Huang Y."/>
            <person name="Kindlund E."/>
            <person name="Klingbeil M."/>
            <person name="Kluge S."/>
            <person name="Koo H."/>
            <person name="Lacerda D."/>
            <person name="Levin M.J."/>
            <person name="Lorenzi H."/>
            <person name="Louie T."/>
            <person name="Machado C.R."/>
            <person name="McCulloch R."/>
            <person name="McKenna A."/>
            <person name="Mizuno Y."/>
            <person name="Mottram J.C."/>
            <person name="Nelson S."/>
            <person name="Ochaya S."/>
            <person name="Osoegawa K."/>
            <person name="Pai G."/>
            <person name="Parsons M."/>
            <person name="Pentony M."/>
            <person name="Pettersson U."/>
            <person name="Pop M."/>
            <person name="Ramirez J.L."/>
            <person name="Rinta J."/>
            <person name="Robertson L."/>
            <person name="Salzberg S.L."/>
            <person name="Sanchez D.O."/>
            <person name="Seyler A."/>
            <person name="Sharma R."/>
            <person name="Shetty J."/>
            <person name="Simpson A.J."/>
            <person name="Sisk E."/>
            <person name="Tammi M.T."/>
            <person name="Tarleton R."/>
            <person name="Teixeira S."/>
            <person name="Van Aken S."/>
            <person name="Vogt C."/>
            <person name="Ward P.N."/>
            <person name="Wickstead B."/>
            <person name="Wortman J."/>
            <person name="White O."/>
            <person name="Fraser C.M."/>
            <person name="Stuart K.D."/>
            <person name="Andersson B."/>
        </authorList>
    </citation>
    <scope>NUCLEOTIDE SEQUENCE [LARGE SCALE GENOMIC DNA]</scope>
    <source>
        <strain evidence="5 6">CL Brener</strain>
    </source>
</reference>
<keyword evidence="4" id="KW-0472">Membrane</keyword>
<dbReference type="PROSITE" id="PS00066">
    <property type="entry name" value="HMG_COA_REDUCTASE_1"/>
    <property type="match status" value="1"/>
</dbReference>
<dbReference type="Proteomes" id="UP000002296">
    <property type="component" value="Unassembled WGS sequence"/>
</dbReference>
<comment type="subcellular location">
    <subcellularLocation>
        <location evidence="4">Endoplasmic reticulum membrane</location>
        <topology evidence="4">Multi-pass membrane protein</topology>
    </subcellularLocation>
</comment>
<dbReference type="STRING" id="353153.Q4DQR5"/>
<dbReference type="InterPro" id="IPR002202">
    <property type="entry name" value="HMG_CoA_Rdtase"/>
</dbReference>
<dbReference type="EC" id="1.1.1.34" evidence="4"/>
<dbReference type="PANTHER" id="PTHR10572:SF24">
    <property type="entry name" value="3-HYDROXY-3-METHYLGLUTARYL-COENZYME A REDUCTASE"/>
    <property type="match status" value="1"/>
</dbReference>
<dbReference type="NCBIfam" id="TIGR00533">
    <property type="entry name" value="HMG_CoA_R_NADP"/>
    <property type="match status" value="1"/>
</dbReference>
<dbReference type="PANTHER" id="PTHR10572">
    <property type="entry name" value="3-HYDROXY-3-METHYLGLUTARYL-COENZYME A REDUCTASE"/>
    <property type="match status" value="1"/>
</dbReference>
<evidence type="ECO:0000256" key="2">
    <source>
        <dbReference type="ARBA" id="ARBA00022857"/>
    </source>
</evidence>
<comment type="caution">
    <text evidence="4">Lacks conserved residue(s) required for the propagation of feature annotation.</text>
</comment>
<feature type="transmembrane region" description="Helical" evidence="4">
    <location>
        <begin position="419"/>
        <end position="442"/>
    </location>
</feature>
<dbReference type="GO" id="GO:0005778">
    <property type="term" value="C:peroxisomal membrane"/>
    <property type="evidence" value="ECO:0007669"/>
    <property type="project" value="TreeGrafter"/>
</dbReference>
<evidence type="ECO:0000313" key="6">
    <source>
        <dbReference type="Proteomes" id="UP000002296"/>
    </source>
</evidence>
<keyword evidence="4" id="KW-0256">Endoplasmic reticulum</keyword>
<dbReference type="GO" id="GO:0015936">
    <property type="term" value="P:coenzyme A metabolic process"/>
    <property type="evidence" value="ECO:0007669"/>
    <property type="project" value="InterPro"/>
</dbReference>
<keyword evidence="4" id="KW-0812">Transmembrane</keyword>
<dbReference type="InterPro" id="IPR004554">
    <property type="entry name" value="HMG_CoA_Rdtase_eu_arc"/>
</dbReference>
<dbReference type="Pfam" id="PF00368">
    <property type="entry name" value="HMG-CoA_red"/>
    <property type="match status" value="1"/>
</dbReference>
<dbReference type="OMA" id="FKWGFNI"/>
<comment type="catalytic activity">
    <reaction evidence="4">
        <text>(R)-mevalonate + 2 NADP(+) + CoA = (3S)-3-hydroxy-3-methylglutaryl-CoA + 2 NADPH + 2 H(+)</text>
        <dbReference type="Rhea" id="RHEA:15989"/>
        <dbReference type="ChEBI" id="CHEBI:15378"/>
        <dbReference type="ChEBI" id="CHEBI:36464"/>
        <dbReference type="ChEBI" id="CHEBI:43074"/>
        <dbReference type="ChEBI" id="CHEBI:57287"/>
        <dbReference type="ChEBI" id="CHEBI:57783"/>
        <dbReference type="ChEBI" id="CHEBI:58349"/>
        <dbReference type="EC" id="1.1.1.34"/>
    </reaction>
</comment>
<dbReference type="GO" id="GO:0005789">
    <property type="term" value="C:endoplasmic reticulum membrane"/>
    <property type="evidence" value="ECO:0007669"/>
    <property type="project" value="UniProtKB-SubCell"/>
</dbReference>
<dbReference type="UniPathway" id="UPA00058">
    <property type="reaction ID" value="UER00103"/>
</dbReference>
<comment type="pathway">
    <text evidence="4">Metabolic intermediate biosynthesis; (R)-mevalonate biosynthesis; (R)-mevalonate from acetyl-CoA: step 3/3.</text>
</comment>
<name>Q4DQR5_TRYCC</name>
<comment type="caution">
    <text evidence="5">The sequence shown here is derived from an EMBL/GenBank/DDBJ whole genome shotgun (WGS) entry which is preliminary data.</text>
</comment>
<dbReference type="GeneID" id="3548635"/>
<dbReference type="KEGG" id="tcr:509167.20"/>
<keyword evidence="3 4" id="KW-0560">Oxidoreductase</keyword>
<evidence type="ECO:0000256" key="3">
    <source>
        <dbReference type="ARBA" id="ARBA00023002"/>
    </source>
</evidence>